<protein>
    <submittedName>
        <fullName evidence="1">Uncharacterized protein</fullName>
    </submittedName>
</protein>
<dbReference type="EMBL" id="BARW01006959">
    <property type="protein sequence ID" value="GAI83021.1"/>
    <property type="molecule type" value="Genomic_DNA"/>
</dbReference>
<dbReference type="AlphaFoldDB" id="X1SV80"/>
<reference evidence="1" key="1">
    <citation type="journal article" date="2014" name="Front. Microbiol.">
        <title>High frequency of phylogenetically diverse reductive dehalogenase-homologous genes in deep subseafloor sedimentary metagenomes.</title>
        <authorList>
            <person name="Kawai M."/>
            <person name="Futagami T."/>
            <person name="Toyoda A."/>
            <person name="Takaki Y."/>
            <person name="Nishi S."/>
            <person name="Hori S."/>
            <person name="Arai W."/>
            <person name="Tsubouchi T."/>
            <person name="Morono Y."/>
            <person name="Uchiyama I."/>
            <person name="Ito T."/>
            <person name="Fujiyama A."/>
            <person name="Inagaki F."/>
            <person name="Takami H."/>
        </authorList>
    </citation>
    <scope>NUCLEOTIDE SEQUENCE</scope>
    <source>
        <strain evidence="1">Expedition CK06-06</strain>
    </source>
</reference>
<sequence length="175" mass="18011">MAFSKLEKAMALIIGLDIAAPGFSRGSAKMAIRAIAPLASRAGIAGTGLISANPVAAGVGLGGLALASPPGQQLLSDVSDIGRRDRIALENAIAQLTQVTLPKAVKRKKSKFNQMVSSGMKTLKASTSYGKKGSISNSKKAFAKVTTTASKILKGGKTAKSGITRKLGLAMRRFI</sequence>
<evidence type="ECO:0000313" key="1">
    <source>
        <dbReference type="EMBL" id="GAI83021.1"/>
    </source>
</evidence>
<name>X1SV80_9ZZZZ</name>
<proteinExistence type="predicted"/>
<organism evidence="1">
    <name type="scientific">marine sediment metagenome</name>
    <dbReference type="NCBI Taxonomy" id="412755"/>
    <lineage>
        <taxon>unclassified sequences</taxon>
        <taxon>metagenomes</taxon>
        <taxon>ecological metagenomes</taxon>
    </lineage>
</organism>
<accession>X1SV80</accession>
<gene>
    <name evidence="1" type="ORF">S12H4_14589</name>
</gene>
<comment type="caution">
    <text evidence="1">The sequence shown here is derived from an EMBL/GenBank/DDBJ whole genome shotgun (WGS) entry which is preliminary data.</text>
</comment>